<name>A0A4D6LBN1_VIGUN</name>
<accession>A0A4D6LBN1</accession>
<dbReference type="AlphaFoldDB" id="A0A4D6LBN1"/>
<dbReference type="EMBL" id="CP039347">
    <property type="protein sequence ID" value="QCD85982.1"/>
    <property type="molecule type" value="Genomic_DNA"/>
</dbReference>
<sequence length="88" mass="9961">MNYSLESVPLSCCAPLFGVESFASSFQWRKSDILTQASGFRLSESIKNLSQVLCELSLKRRALILSEKLSRLSERTQEYHCSPFRALA</sequence>
<dbReference type="Proteomes" id="UP000501690">
    <property type="component" value="Linkage Group LG3"/>
</dbReference>
<protein>
    <submittedName>
        <fullName evidence="1">Uncharacterized protein</fullName>
    </submittedName>
</protein>
<keyword evidence="2" id="KW-1185">Reference proteome</keyword>
<organism evidence="1 2">
    <name type="scientific">Vigna unguiculata</name>
    <name type="common">Cowpea</name>
    <dbReference type="NCBI Taxonomy" id="3917"/>
    <lineage>
        <taxon>Eukaryota</taxon>
        <taxon>Viridiplantae</taxon>
        <taxon>Streptophyta</taxon>
        <taxon>Embryophyta</taxon>
        <taxon>Tracheophyta</taxon>
        <taxon>Spermatophyta</taxon>
        <taxon>Magnoliopsida</taxon>
        <taxon>eudicotyledons</taxon>
        <taxon>Gunneridae</taxon>
        <taxon>Pentapetalae</taxon>
        <taxon>rosids</taxon>
        <taxon>fabids</taxon>
        <taxon>Fabales</taxon>
        <taxon>Fabaceae</taxon>
        <taxon>Papilionoideae</taxon>
        <taxon>50 kb inversion clade</taxon>
        <taxon>NPAAA clade</taxon>
        <taxon>indigoferoid/millettioid clade</taxon>
        <taxon>Phaseoleae</taxon>
        <taxon>Vigna</taxon>
    </lineage>
</organism>
<evidence type="ECO:0000313" key="2">
    <source>
        <dbReference type="Proteomes" id="UP000501690"/>
    </source>
</evidence>
<evidence type="ECO:0000313" key="1">
    <source>
        <dbReference type="EMBL" id="QCD85982.1"/>
    </source>
</evidence>
<gene>
    <name evidence="1" type="ORF">DEO72_LG3g503</name>
</gene>
<reference evidence="1 2" key="1">
    <citation type="submission" date="2019-04" db="EMBL/GenBank/DDBJ databases">
        <title>An improved genome assembly and genetic linkage map for asparagus bean, Vigna unguiculata ssp. sesquipedialis.</title>
        <authorList>
            <person name="Xia Q."/>
            <person name="Zhang R."/>
            <person name="Dong Y."/>
        </authorList>
    </citation>
    <scope>NUCLEOTIDE SEQUENCE [LARGE SCALE GENOMIC DNA]</scope>
    <source>
        <tissue evidence="1">Leaf</tissue>
    </source>
</reference>
<proteinExistence type="predicted"/>